<dbReference type="InterPro" id="IPR031924">
    <property type="entry name" value="GH115"/>
</dbReference>
<dbReference type="Gene3D" id="1.20.58.2150">
    <property type="match status" value="1"/>
</dbReference>
<accession>A0ABV5J9I0</accession>
<evidence type="ECO:0000313" key="3">
    <source>
        <dbReference type="EMBL" id="MFB9213495.1"/>
    </source>
</evidence>
<dbReference type="InterPro" id="IPR041437">
    <property type="entry name" value="GH115_C"/>
</dbReference>
<dbReference type="SUPFAM" id="SSF55545">
    <property type="entry name" value="beta-N-acetylhexosaminidase-like domain"/>
    <property type="match status" value="1"/>
</dbReference>
<dbReference type="Pfam" id="PF17829">
    <property type="entry name" value="GH115_C"/>
    <property type="match status" value="1"/>
</dbReference>
<keyword evidence="1 3" id="KW-0378">Hydrolase</keyword>
<proteinExistence type="predicted"/>
<evidence type="ECO:0000313" key="4">
    <source>
        <dbReference type="Proteomes" id="UP001589654"/>
    </source>
</evidence>
<dbReference type="InterPro" id="IPR042301">
    <property type="entry name" value="GH115_sf"/>
</dbReference>
<evidence type="ECO:0000256" key="1">
    <source>
        <dbReference type="ARBA" id="ARBA00022801"/>
    </source>
</evidence>
<gene>
    <name evidence="3" type="ORF">ACFFUR_16885</name>
</gene>
<dbReference type="PANTHER" id="PTHR37842">
    <property type="match status" value="1"/>
</dbReference>
<feature type="domain" description="Gylcosyl hydrolase 115 C-terminal" evidence="2">
    <location>
        <begin position="784"/>
        <end position="953"/>
    </location>
</feature>
<dbReference type="EMBL" id="JBHMEW010000068">
    <property type="protein sequence ID" value="MFB9213495.1"/>
    <property type="molecule type" value="Genomic_DNA"/>
</dbReference>
<dbReference type="Gene3D" id="3.30.379.10">
    <property type="entry name" value="Chitobiase/beta-hexosaminidase domain 2-like"/>
    <property type="match status" value="1"/>
</dbReference>
<dbReference type="InterPro" id="IPR029018">
    <property type="entry name" value="Hex-like_dom2"/>
</dbReference>
<reference evidence="3 4" key="1">
    <citation type="submission" date="2024-09" db="EMBL/GenBank/DDBJ databases">
        <authorList>
            <person name="Sun Q."/>
            <person name="Mori K."/>
        </authorList>
    </citation>
    <scope>NUCLEOTIDE SEQUENCE [LARGE SCALE GENOMIC DNA]</scope>
    <source>
        <strain evidence="3 4">CECT 7682</strain>
    </source>
</reference>
<evidence type="ECO:0000259" key="2">
    <source>
        <dbReference type="Pfam" id="PF17829"/>
    </source>
</evidence>
<dbReference type="PANTHER" id="PTHR37842:SF2">
    <property type="entry name" value="GYLCOSYL HYDROLASE 115 C-TERMINAL DOMAIN-CONTAINING PROTEIN"/>
    <property type="match status" value="1"/>
</dbReference>
<protein>
    <submittedName>
        <fullName evidence="3">Glycosyl hydrolase 115 family protein</fullName>
    </submittedName>
</protein>
<dbReference type="RefSeq" id="WP_290248963.1">
    <property type="nucleotide sequence ID" value="NZ_JAUFQT010000002.1"/>
</dbReference>
<name>A0ABV5J9I0_9BACT</name>
<comment type="caution">
    <text evidence="3">The sequence shown here is derived from an EMBL/GenBank/DDBJ whole genome shotgun (WGS) entry which is preliminary data.</text>
</comment>
<dbReference type="GO" id="GO:0016787">
    <property type="term" value="F:hydrolase activity"/>
    <property type="evidence" value="ECO:0007669"/>
    <property type="project" value="UniProtKB-KW"/>
</dbReference>
<dbReference type="Gene3D" id="2.60.120.1620">
    <property type="match status" value="1"/>
</dbReference>
<sequence>MLLAIYQNTKNVFFALFILVLLTSSTFAGQEGDMVSSESGLNRFPIVTHSAITPILVEKEEEKGVLIAAENFLDDIKSVTDKSPKLVESNEVSQSKQLLIIGTIGKSKLIDQLIEEGKLNVSGMAGKWENYLIETIDDPIEGVEQALVIVGSDKRGTIFGIYEMSRQIGVSPWNWWADVPVEKKGELYFKNGRYHSGTPAIQYRGIFINDEAPALSGWAQEKFGGFNHKFYEKVYELILRLKANYLWPAMWGRSLYEDDPLNPVVADQYGVVIGTSHHEPLMRAHADWSRHGKGEWDYSKNKENLQQFWREGIERMGSKESLVTIGMRGDGDEPMSEESNIELLEQIVNDQREIIAEVTGKPTKKTPQVWALYKEVQEYYDKGMRVPDDVTLLLCDDNWGNVRKLPKLGEKQHSGGYGMYYHFDYVGGPRNYKWINTNHIPRIWEQMNLTYRHGVDKIWIVNVGDIKPMELPISFFLDFAWNPDNWPAERLHDYVVDWAAQQFGSAFKVEIAGLLDSYTKFNARRKPELVDEESFSLTHYNEFDRLVKEYKDLAVKAQGIYKKINPKYKSAYYQLVLFPILASSNLYEMYYAAAKNKLFAFQGRASTNPEAQNVKTHFEKDAGLTHYYNTQLEDGKWNHMMDQVHIGYTSWNDPSKDIMPEVKEINLPTKGAMGVALESGAFYPDDKSLKTRTFTPFDKENGSLTLYNQGKKPIDYKISKKPEWLKLSASSGQIEKEVKLGMDIDWSKVSIGNQEGRLIVKSGKDKAEVIIPVNKFTVPDEFEGFVEAGGYVSIEADHFTGQQTVAPVRWEVIPGLGKTGSSVTGFPVRSPDGASKDLANYLSYNTYFTTPGEHTLQINLAPTLNFHNSEEGLRFGISVDDHAPEILSMHKGRHSGEWNKWVGDAVNITTCKIKIDEPGAHEIKLWLVDSGVVVQKLVVDTGGLEKSYLGPAESTFKVKSLK</sequence>
<dbReference type="Proteomes" id="UP001589654">
    <property type="component" value="Unassembled WGS sequence"/>
</dbReference>
<keyword evidence="4" id="KW-1185">Reference proteome</keyword>
<dbReference type="Pfam" id="PF15979">
    <property type="entry name" value="Glyco_hydro_115"/>
    <property type="match status" value="1"/>
</dbReference>
<organism evidence="3 4">
    <name type="scientific">Echinicola jeungdonensis</name>
    <dbReference type="NCBI Taxonomy" id="709343"/>
    <lineage>
        <taxon>Bacteria</taxon>
        <taxon>Pseudomonadati</taxon>
        <taxon>Bacteroidota</taxon>
        <taxon>Cytophagia</taxon>
        <taxon>Cytophagales</taxon>
        <taxon>Cyclobacteriaceae</taxon>
        <taxon>Echinicola</taxon>
    </lineage>
</organism>
<dbReference type="Gene3D" id="3.20.20.520">
    <property type="entry name" value="Glycosyl hydrolase family 115"/>
    <property type="match status" value="1"/>
</dbReference>